<evidence type="ECO:0000313" key="6">
    <source>
        <dbReference type="EMBL" id="AGM26556.1"/>
    </source>
</evidence>
<dbReference type="InterPro" id="IPR005822">
    <property type="entry name" value="Ribosomal_uL13"/>
</dbReference>
<name>R4UMT2_9MOLU</name>
<dbReference type="InterPro" id="IPR036899">
    <property type="entry name" value="Ribosomal_uL13_sf"/>
</dbReference>
<keyword evidence="7" id="KW-1185">Reference proteome</keyword>
<evidence type="ECO:0000256" key="4">
    <source>
        <dbReference type="ARBA" id="ARBA00035201"/>
    </source>
</evidence>
<dbReference type="OrthoDB" id="9801330at2"/>
<comment type="similarity">
    <text evidence="1 5">Belongs to the universal ribosomal protein uL13 family.</text>
</comment>
<dbReference type="AlphaFoldDB" id="R4UMT2"/>
<proteinExistence type="inferred from homology"/>
<dbReference type="FunFam" id="3.90.1180.10:FF:000001">
    <property type="entry name" value="50S ribosomal protein L13"/>
    <property type="match status" value="1"/>
</dbReference>
<keyword evidence="3 5" id="KW-0687">Ribonucleoprotein</keyword>
<dbReference type="KEGG" id="ssyr:SSYRP_v1c09690"/>
<dbReference type="NCBIfam" id="TIGR01066">
    <property type="entry name" value="rplM_bact"/>
    <property type="match status" value="1"/>
</dbReference>
<dbReference type="RefSeq" id="WP_016341195.1">
    <property type="nucleotide sequence ID" value="NC_021284.1"/>
</dbReference>
<dbReference type="Gene3D" id="3.90.1180.10">
    <property type="entry name" value="Ribosomal protein L13"/>
    <property type="match status" value="1"/>
</dbReference>
<dbReference type="eggNOG" id="COG0102">
    <property type="taxonomic scope" value="Bacteria"/>
</dbReference>
<evidence type="ECO:0000256" key="5">
    <source>
        <dbReference type="HAMAP-Rule" id="MF_01366"/>
    </source>
</evidence>
<dbReference type="InterPro" id="IPR005823">
    <property type="entry name" value="Ribosomal_uL13_bac-type"/>
</dbReference>
<evidence type="ECO:0000313" key="7">
    <source>
        <dbReference type="Proteomes" id="UP000013963"/>
    </source>
</evidence>
<sequence length="146" mass="16285">MRQTTVLNSANVDKKWYVIDAQGLILGRLATQVAMILKGKNKPAYTPHVDCGDNVIIINADKVIFTGNKLQGKIYYKHSQHPGGLSRTTAHDMLKKKPIYPVEHAIKGMLPKNKLGSQLFRNLFVYAGSEHPHEAQKPEKLELAGK</sequence>
<dbReference type="EMBL" id="CP005078">
    <property type="protein sequence ID" value="AGM26556.1"/>
    <property type="molecule type" value="Genomic_DNA"/>
</dbReference>
<dbReference type="GO" id="GO:0003729">
    <property type="term" value="F:mRNA binding"/>
    <property type="evidence" value="ECO:0007669"/>
    <property type="project" value="TreeGrafter"/>
</dbReference>
<dbReference type="GO" id="GO:0006412">
    <property type="term" value="P:translation"/>
    <property type="evidence" value="ECO:0007669"/>
    <property type="project" value="UniProtKB-UniRule"/>
</dbReference>
<dbReference type="Proteomes" id="UP000013963">
    <property type="component" value="Chromosome"/>
</dbReference>
<dbReference type="CDD" id="cd00392">
    <property type="entry name" value="Ribosomal_L13"/>
    <property type="match status" value="1"/>
</dbReference>
<dbReference type="PANTHER" id="PTHR11545">
    <property type="entry name" value="RIBOSOMAL PROTEIN L13"/>
    <property type="match status" value="1"/>
</dbReference>
<comment type="subunit">
    <text evidence="5">Part of the 50S ribosomal subunit.</text>
</comment>
<dbReference type="PANTHER" id="PTHR11545:SF2">
    <property type="entry name" value="LARGE RIBOSOMAL SUBUNIT PROTEIN UL13M"/>
    <property type="match status" value="1"/>
</dbReference>
<protein>
    <recommendedName>
        <fullName evidence="4 5">Large ribosomal subunit protein uL13</fullName>
    </recommendedName>
</protein>
<dbReference type="STRING" id="1276229.SSYRP_v1c09690"/>
<reference evidence="6 7" key="1">
    <citation type="journal article" date="2013" name="Genome Biol. Evol.">
        <title>Complete genomes of two dipteran-associated spiroplasmas provided insights into the origin, dynamics, and impacts of viral invasion in spiroplasma.</title>
        <authorList>
            <person name="Ku C."/>
            <person name="Lo W.S."/>
            <person name="Chen L.L."/>
            <person name="Kuo C.H."/>
        </authorList>
    </citation>
    <scope>NUCLEOTIDE SEQUENCE [LARGE SCALE GENOMIC DNA]</scope>
    <source>
        <strain evidence="6">EA-1</strain>
    </source>
</reference>
<dbReference type="GO" id="GO:0022625">
    <property type="term" value="C:cytosolic large ribosomal subunit"/>
    <property type="evidence" value="ECO:0007669"/>
    <property type="project" value="TreeGrafter"/>
</dbReference>
<dbReference type="GO" id="GO:0003735">
    <property type="term" value="F:structural constituent of ribosome"/>
    <property type="evidence" value="ECO:0007669"/>
    <property type="project" value="InterPro"/>
</dbReference>
<dbReference type="PATRIC" id="fig|1276229.3.peg.960"/>
<comment type="function">
    <text evidence="5">This protein is one of the early assembly proteins of the 50S ribosomal subunit, although it is not seen to bind rRNA by itself. It is important during the early stages of 50S assembly.</text>
</comment>
<dbReference type="Pfam" id="PF00572">
    <property type="entry name" value="Ribosomal_L13"/>
    <property type="match status" value="1"/>
</dbReference>
<dbReference type="SUPFAM" id="SSF52161">
    <property type="entry name" value="Ribosomal protein L13"/>
    <property type="match status" value="1"/>
</dbReference>
<dbReference type="PIRSF" id="PIRSF002181">
    <property type="entry name" value="Ribosomal_L13"/>
    <property type="match status" value="1"/>
</dbReference>
<evidence type="ECO:0000256" key="1">
    <source>
        <dbReference type="ARBA" id="ARBA00006227"/>
    </source>
</evidence>
<evidence type="ECO:0000256" key="2">
    <source>
        <dbReference type="ARBA" id="ARBA00022980"/>
    </source>
</evidence>
<organism evidence="6 7">
    <name type="scientific">Spiroplasma syrphidicola EA-1</name>
    <dbReference type="NCBI Taxonomy" id="1276229"/>
    <lineage>
        <taxon>Bacteria</taxon>
        <taxon>Bacillati</taxon>
        <taxon>Mycoplasmatota</taxon>
        <taxon>Mollicutes</taxon>
        <taxon>Entomoplasmatales</taxon>
        <taxon>Spiroplasmataceae</taxon>
        <taxon>Spiroplasma</taxon>
    </lineage>
</organism>
<dbReference type="GO" id="GO:0017148">
    <property type="term" value="P:negative regulation of translation"/>
    <property type="evidence" value="ECO:0007669"/>
    <property type="project" value="TreeGrafter"/>
</dbReference>
<dbReference type="HOGENOM" id="CLU_082184_2_2_14"/>
<dbReference type="HAMAP" id="MF_01366">
    <property type="entry name" value="Ribosomal_uL13"/>
    <property type="match status" value="1"/>
</dbReference>
<evidence type="ECO:0000256" key="3">
    <source>
        <dbReference type="ARBA" id="ARBA00023274"/>
    </source>
</evidence>
<accession>R4UMT2</accession>
<gene>
    <name evidence="5 6" type="primary">rplM</name>
    <name evidence="6" type="ORF">SSYRP_v1c09690</name>
</gene>
<keyword evidence="2 5" id="KW-0689">Ribosomal protein</keyword>